<protein>
    <recommendedName>
        <fullName evidence="2">Nephrocystin 3-like N-terminal domain-containing protein</fullName>
    </recommendedName>
</protein>
<dbReference type="Gene3D" id="3.40.50.300">
    <property type="entry name" value="P-loop containing nucleotide triphosphate hydrolases"/>
    <property type="match status" value="1"/>
</dbReference>
<dbReference type="SUPFAM" id="SSF53167">
    <property type="entry name" value="Purine and uridine phosphorylases"/>
    <property type="match status" value="1"/>
</dbReference>
<dbReference type="Pfam" id="PF24883">
    <property type="entry name" value="NPHP3_N"/>
    <property type="match status" value="1"/>
</dbReference>
<dbReference type="Gene3D" id="3.40.50.1580">
    <property type="entry name" value="Nucleoside phosphorylase domain"/>
    <property type="match status" value="1"/>
</dbReference>
<evidence type="ECO:0000313" key="3">
    <source>
        <dbReference type="EMBL" id="KAF5856661.1"/>
    </source>
</evidence>
<name>A0A8H5ZUN7_PETAA</name>
<accession>A0A8H5ZUN7</accession>
<gene>
    <name evidence="3" type="ORF">ETB97_007050</name>
</gene>
<dbReference type="SUPFAM" id="SSF52540">
    <property type="entry name" value="P-loop containing nucleoside triphosphate hydrolases"/>
    <property type="match status" value="1"/>
</dbReference>
<evidence type="ECO:0000313" key="4">
    <source>
        <dbReference type="Proteomes" id="UP000541154"/>
    </source>
</evidence>
<proteinExistence type="predicted"/>
<dbReference type="GO" id="GO:0009116">
    <property type="term" value="P:nucleoside metabolic process"/>
    <property type="evidence" value="ECO:0007669"/>
    <property type="project" value="InterPro"/>
</dbReference>
<dbReference type="EMBL" id="SPNV01000303">
    <property type="protein sequence ID" value="KAF5856661.1"/>
    <property type="molecule type" value="Genomic_DNA"/>
</dbReference>
<reference evidence="3 4" key="1">
    <citation type="submission" date="2019-04" db="EMBL/GenBank/DDBJ databases">
        <title>Aspergillus burnettii sp. nov., novel species from soil in southeast Queensland.</title>
        <authorList>
            <person name="Gilchrist C.L.M."/>
            <person name="Pitt J.I."/>
            <person name="Lange L."/>
            <person name="Lacey H.J."/>
            <person name="Vuong D."/>
            <person name="Midgley D.J."/>
            <person name="Greenfield P."/>
            <person name="Bradbury M."/>
            <person name="Lacey E."/>
            <person name="Busk P.K."/>
            <person name="Pilgaard B."/>
            <person name="Chooi Y.H."/>
            <person name="Piggott A.M."/>
        </authorList>
    </citation>
    <scope>NUCLEOTIDE SEQUENCE [LARGE SCALE GENOMIC DNA]</scope>
    <source>
        <strain evidence="3 4">FRR 5400</strain>
    </source>
</reference>
<keyword evidence="4" id="KW-1185">Reference proteome</keyword>
<organism evidence="3 4">
    <name type="scientific">Petromyces alliaceus</name>
    <name type="common">Aspergillus alliaceus</name>
    <dbReference type="NCBI Taxonomy" id="209559"/>
    <lineage>
        <taxon>Eukaryota</taxon>
        <taxon>Fungi</taxon>
        <taxon>Dikarya</taxon>
        <taxon>Ascomycota</taxon>
        <taxon>Pezizomycotina</taxon>
        <taxon>Eurotiomycetes</taxon>
        <taxon>Eurotiomycetidae</taxon>
        <taxon>Eurotiales</taxon>
        <taxon>Aspergillaceae</taxon>
        <taxon>Aspergillus</taxon>
        <taxon>Aspergillus subgen. Circumdati</taxon>
    </lineage>
</organism>
<keyword evidence="1" id="KW-0677">Repeat</keyword>
<dbReference type="InterPro" id="IPR053137">
    <property type="entry name" value="NLR-like"/>
</dbReference>
<sequence length="542" mass="59452">MTAAIAMLNDKHPQLQNPVTDSNAYALGTPAGHNVVIACLPFGIYGTIQYALTVGIGGGVPSKLLDIRLGDVVVSKPAGQDSGVVQYDYGKTVRGGRFEQTGMLNHPPQLLLTHISRLEAERRATKDNNGISGVIAKVLDERPSMIDEFGCPGQDQNRVQRDPLDSLGPQVCYGLIASGDKVMKDSQTRDRLAHKTGAICFEMGAAGLMNQLPCLVIRGICDYAGSYKNRKWQGYAALTAAVYGKLLSSAVANMPLPGNIPPSGMKKNLTQDEKNCLRSLFLTDPVEDKNALKRRKGDQAPDTCQCFLKTRELQEWLKAHPIIGPKSAESSARLDLNILWLYGNPGTGKSTIAITIGEELPNAPFFDKNKVLAYFFCDSSSSDRSTAQAVLRGILYQLIKNRPGLIDFVLPKFKERGEKLWNALDECDVESQEILLSQIQQTFQAYSPDPPRHLHILVTSRPYPEIVAKDLQRMTKAKIKELGTRNRYSTKVATEVSSIKERPKARSCGSVSSARTCGMFGLETLLGLYKASPESCILYTRN</sequence>
<dbReference type="Proteomes" id="UP000541154">
    <property type="component" value="Unassembled WGS sequence"/>
</dbReference>
<dbReference type="AlphaFoldDB" id="A0A8H5ZUN7"/>
<feature type="domain" description="Nephrocystin 3-like N-terminal" evidence="2">
    <location>
        <begin position="302"/>
        <end position="416"/>
    </location>
</feature>
<evidence type="ECO:0000259" key="2">
    <source>
        <dbReference type="Pfam" id="PF24883"/>
    </source>
</evidence>
<dbReference type="InterPro" id="IPR035994">
    <property type="entry name" value="Nucleoside_phosphorylase_sf"/>
</dbReference>
<dbReference type="PANTHER" id="PTHR46082">
    <property type="entry name" value="ATP/GTP-BINDING PROTEIN-RELATED"/>
    <property type="match status" value="1"/>
</dbReference>
<dbReference type="PANTHER" id="PTHR46082:SF11">
    <property type="entry name" value="AAA+ ATPASE DOMAIN-CONTAINING PROTEIN-RELATED"/>
    <property type="match status" value="1"/>
</dbReference>
<dbReference type="InterPro" id="IPR056884">
    <property type="entry name" value="NPHP3-like_N"/>
</dbReference>
<dbReference type="GO" id="GO:0003824">
    <property type="term" value="F:catalytic activity"/>
    <property type="evidence" value="ECO:0007669"/>
    <property type="project" value="InterPro"/>
</dbReference>
<dbReference type="InterPro" id="IPR027417">
    <property type="entry name" value="P-loop_NTPase"/>
</dbReference>
<comment type="caution">
    <text evidence="3">The sequence shown here is derived from an EMBL/GenBank/DDBJ whole genome shotgun (WGS) entry which is preliminary data.</text>
</comment>
<evidence type="ECO:0000256" key="1">
    <source>
        <dbReference type="ARBA" id="ARBA00022737"/>
    </source>
</evidence>